<sequence length="415" mass="45694">MSTVNHVPAPVPVIGLAFSAILEAATIVVLVTCLGKSDPLKPLVGEAVDSTQRQELERDPFVIYVIYVDSLIFIIATTVLTWGFGLNRDLTICATAIYLCLICYMSSKFIVRSVARSRLKSKLYCFNCFGMLLPYAVIVVFNFLYKISYFTPGGTCIIGMEFKVLMPLIIFDAVINAFLTVLFIVPLRGLHSFKTSQDPRLRNIAFRSFVGACGTLTSSVVNLTVLMVLEGQAAWVCLICCNSDILFSVLMLHWVTSRDSPVNSSLDQHSARQGSAHQLSSFKSKMKSLRQSARIADSQKGGGWVHTPNKTTTIIECGHTSLGSEDESDKEGIKVEIGHSIVVERDGKSISRPETATDSNDPKLSPSDSRYGSSYKSKFTFEEGRSETSESVVQVPSHKSTEGLVDNDFDFKFQL</sequence>
<keyword evidence="2" id="KW-1133">Transmembrane helix</keyword>
<dbReference type="PANTHER" id="PTHR38848:SF3">
    <property type="entry name" value="G-PROTEIN COUPLED RECEPTORS FAMILY 3 PROFILE DOMAIN-CONTAINING PROTEIN"/>
    <property type="match status" value="1"/>
</dbReference>
<feature type="transmembrane region" description="Helical" evidence="2">
    <location>
        <begin position="233"/>
        <end position="255"/>
    </location>
</feature>
<proteinExistence type="predicted"/>
<evidence type="ECO:0000256" key="1">
    <source>
        <dbReference type="SAM" id="MobiDB-lite"/>
    </source>
</evidence>
<keyword evidence="2" id="KW-0472">Membrane</keyword>
<reference evidence="3" key="1">
    <citation type="submission" date="2021-07" db="EMBL/GenBank/DDBJ databases">
        <authorList>
            <person name="Durling M."/>
        </authorList>
    </citation>
    <scope>NUCLEOTIDE SEQUENCE</scope>
</reference>
<gene>
    <name evidence="3" type="ORF">HYFRA_00011371</name>
</gene>
<comment type="caution">
    <text evidence="3">The sequence shown here is derived from an EMBL/GenBank/DDBJ whole genome shotgun (WGS) entry which is preliminary data.</text>
</comment>
<protein>
    <recommendedName>
        <fullName evidence="5">Transmembrane protein</fullName>
    </recommendedName>
</protein>
<feature type="region of interest" description="Disordered" evidence="1">
    <location>
        <begin position="344"/>
        <end position="402"/>
    </location>
</feature>
<feature type="transmembrane region" description="Helical" evidence="2">
    <location>
        <begin position="61"/>
        <end position="84"/>
    </location>
</feature>
<feature type="transmembrane region" description="Helical" evidence="2">
    <location>
        <begin position="206"/>
        <end position="227"/>
    </location>
</feature>
<feature type="compositionally biased region" description="Basic and acidic residues" evidence="1">
    <location>
        <begin position="379"/>
        <end position="388"/>
    </location>
</feature>
<keyword evidence="4" id="KW-1185">Reference proteome</keyword>
<feature type="compositionally biased region" description="Polar residues" evidence="1">
    <location>
        <begin position="366"/>
        <end position="377"/>
    </location>
</feature>
<feature type="transmembrane region" description="Helical" evidence="2">
    <location>
        <begin position="123"/>
        <end position="145"/>
    </location>
</feature>
<feature type="compositionally biased region" description="Polar residues" evidence="1">
    <location>
        <begin position="389"/>
        <end position="398"/>
    </location>
</feature>
<organism evidence="3 4">
    <name type="scientific">Hymenoscyphus fraxineus</name>
    <dbReference type="NCBI Taxonomy" id="746836"/>
    <lineage>
        <taxon>Eukaryota</taxon>
        <taxon>Fungi</taxon>
        <taxon>Dikarya</taxon>
        <taxon>Ascomycota</taxon>
        <taxon>Pezizomycotina</taxon>
        <taxon>Leotiomycetes</taxon>
        <taxon>Helotiales</taxon>
        <taxon>Helotiaceae</taxon>
        <taxon>Hymenoscyphus</taxon>
    </lineage>
</organism>
<evidence type="ECO:0000256" key="2">
    <source>
        <dbReference type="SAM" id="Phobius"/>
    </source>
</evidence>
<feature type="transmembrane region" description="Helical" evidence="2">
    <location>
        <begin position="12"/>
        <end position="34"/>
    </location>
</feature>
<dbReference type="PANTHER" id="PTHR38848">
    <property type="entry name" value="G-PROTEIN COUPLED RECEPTORS FAMILY 3 PROFILE DOMAIN-CONTAINING PROTEIN"/>
    <property type="match status" value="1"/>
</dbReference>
<evidence type="ECO:0008006" key="5">
    <source>
        <dbReference type="Google" id="ProtNLM"/>
    </source>
</evidence>
<dbReference type="EMBL" id="CAJVRL010000061">
    <property type="protein sequence ID" value="CAG8955387.1"/>
    <property type="molecule type" value="Genomic_DNA"/>
</dbReference>
<evidence type="ECO:0000313" key="4">
    <source>
        <dbReference type="Proteomes" id="UP000696280"/>
    </source>
</evidence>
<accession>A0A9N9PVA2</accession>
<feature type="transmembrane region" description="Helical" evidence="2">
    <location>
        <begin position="165"/>
        <end position="185"/>
    </location>
</feature>
<feature type="transmembrane region" description="Helical" evidence="2">
    <location>
        <begin position="90"/>
        <end position="111"/>
    </location>
</feature>
<dbReference type="OrthoDB" id="3210850at2759"/>
<name>A0A9N9PVA2_9HELO</name>
<keyword evidence="2" id="KW-0812">Transmembrane</keyword>
<dbReference type="AlphaFoldDB" id="A0A9N9PVA2"/>
<dbReference type="Proteomes" id="UP000696280">
    <property type="component" value="Unassembled WGS sequence"/>
</dbReference>
<evidence type="ECO:0000313" key="3">
    <source>
        <dbReference type="EMBL" id="CAG8955387.1"/>
    </source>
</evidence>